<keyword evidence="5" id="KW-1185">Reference proteome</keyword>
<keyword evidence="2" id="KW-0472">Membrane</keyword>
<dbReference type="EMBL" id="BSYJ01000001">
    <property type="protein sequence ID" value="GMG85808.1"/>
    <property type="molecule type" value="Genomic_DNA"/>
</dbReference>
<feature type="region of interest" description="Disordered" evidence="1">
    <location>
        <begin position="316"/>
        <end position="354"/>
    </location>
</feature>
<protein>
    <recommendedName>
        <fullName evidence="6">Protein BatD</fullName>
    </recommendedName>
</protein>
<gene>
    <name evidence="4" type="ORF">MNKW57_01290</name>
</gene>
<proteinExistence type="predicted"/>
<feature type="compositionally biased region" description="Basic and acidic residues" evidence="1">
    <location>
        <begin position="316"/>
        <end position="327"/>
    </location>
</feature>
<organism evidence="4 5">
    <name type="scientific">Biformimicrobium ophioploci</name>
    <dbReference type="NCBI Taxonomy" id="3036711"/>
    <lineage>
        <taxon>Bacteria</taxon>
        <taxon>Pseudomonadati</taxon>
        <taxon>Pseudomonadota</taxon>
        <taxon>Gammaproteobacteria</taxon>
        <taxon>Cellvibrionales</taxon>
        <taxon>Microbulbiferaceae</taxon>
        <taxon>Biformimicrobium</taxon>
    </lineage>
</organism>
<evidence type="ECO:0000313" key="5">
    <source>
        <dbReference type="Proteomes" id="UP001224392"/>
    </source>
</evidence>
<evidence type="ECO:0008006" key="6">
    <source>
        <dbReference type="Google" id="ProtNLM"/>
    </source>
</evidence>
<keyword evidence="2" id="KW-0812">Transmembrane</keyword>
<dbReference type="RefSeq" id="WP_285762337.1">
    <property type="nucleotide sequence ID" value="NZ_BSYJ01000001.1"/>
</dbReference>
<evidence type="ECO:0000256" key="3">
    <source>
        <dbReference type="SAM" id="SignalP"/>
    </source>
</evidence>
<dbReference type="InterPro" id="IPR025738">
    <property type="entry name" value="BatD"/>
</dbReference>
<reference evidence="4 5" key="1">
    <citation type="submission" date="2023-04" db="EMBL/GenBank/DDBJ databases">
        <title>Marinobulbifer ophiurae gen. nov., sp. Nov., isolate from tissue of brittle star Ophioplocus japonicus.</title>
        <authorList>
            <person name="Kawano K."/>
            <person name="Sawayama S."/>
            <person name="Nakagawa S."/>
        </authorList>
    </citation>
    <scope>NUCLEOTIDE SEQUENCE [LARGE SCALE GENOMIC DNA]</scope>
    <source>
        <strain evidence="4 5">NKW57</strain>
    </source>
</reference>
<feature type="signal peptide" evidence="3">
    <location>
        <begin position="1"/>
        <end position="26"/>
    </location>
</feature>
<keyword evidence="2" id="KW-1133">Transmembrane helix</keyword>
<feature type="chain" id="PRO_5045160995" description="Protein BatD" evidence="3">
    <location>
        <begin position="27"/>
        <end position="354"/>
    </location>
</feature>
<evidence type="ECO:0000313" key="4">
    <source>
        <dbReference type="EMBL" id="GMG85808.1"/>
    </source>
</evidence>
<evidence type="ECO:0000256" key="2">
    <source>
        <dbReference type="SAM" id="Phobius"/>
    </source>
</evidence>
<dbReference type="Proteomes" id="UP001224392">
    <property type="component" value="Unassembled WGS sequence"/>
</dbReference>
<feature type="transmembrane region" description="Helical" evidence="2">
    <location>
        <begin position="290"/>
        <end position="308"/>
    </location>
</feature>
<sequence>MTKVLRNFLPVIVGALLGLFAPTALSQDRVPAAADPGQPEPGSLVEVALKPLDGFINQAYRLTIDLYTRTWFAEAPAFPEITIEDVIVYQQKGFKTNLNRKIRGETWSGQRQEYFLFPQKPGAFEVPALEVTTRVGQQGIPVSLMTEALVFKADYVPGVAEMIIVADDLSLKERWSSEDLRAGDALERRIEMAADGTLGMLIPPLRPGPLRGVQLQQGQPRVNDKTQRGEMRAERQEHWIYHFPRAGTYTLPAIELRWWDLGSGQLQTARLEEKTIKVGINPALVVRRPLFRWLLAAGLLALAGLGVYRWRRAREEASGEAARRQPGERNAGPRPPLQPLNPWRGSASASQGNS</sequence>
<name>A0ABQ6LUN9_9GAMM</name>
<comment type="caution">
    <text evidence="4">The sequence shown here is derived from an EMBL/GenBank/DDBJ whole genome shotgun (WGS) entry which is preliminary data.</text>
</comment>
<accession>A0ABQ6LUN9</accession>
<dbReference type="PANTHER" id="PTHR40940">
    <property type="entry name" value="PROTEIN BATD-RELATED"/>
    <property type="match status" value="1"/>
</dbReference>
<keyword evidence="3" id="KW-0732">Signal</keyword>
<dbReference type="PANTHER" id="PTHR40940:SF1">
    <property type="entry name" value="PROTEIN BATD"/>
    <property type="match status" value="1"/>
</dbReference>
<evidence type="ECO:0000256" key="1">
    <source>
        <dbReference type="SAM" id="MobiDB-lite"/>
    </source>
</evidence>